<dbReference type="RefSeq" id="WP_078719910.1">
    <property type="nucleotide sequence ID" value="NZ_CP014339.1"/>
</dbReference>
<evidence type="ECO:0000313" key="2">
    <source>
        <dbReference type="EMBL" id="OPB52036.1"/>
    </source>
</evidence>
<protein>
    <recommendedName>
        <fullName evidence="4">HEPN domain-containing protein</fullName>
    </recommendedName>
</protein>
<dbReference type="Proteomes" id="UP000189738">
    <property type="component" value="Chromosome"/>
</dbReference>
<evidence type="ECO:0000313" key="3">
    <source>
        <dbReference type="Proteomes" id="UP000189738"/>
    </source>
</evidence>
<proteinExistence type="predicted"/>
<reference evidence="1 3" key="1">
    <citation type="submission" date="2016-02" db="EMBL/GenBank/DDBJ databases">
        <authorList>
            <person name="Nicholson A.C."/>
            <person name="Humrighouse B.W."/>
            <person name="Loparev V."/>
            <person name="Emery B."/>
            <person name="Graziano J."/>
            <person name="McQuiston J.R."/>
        </authorList>
    </citation>
    <scope>NUCLEOTIDE SEQUENCE [LARGE SCALE GENOMIC DNA]</scope>
    <source>
        <strain evidence="1 3">E6809</strain>
    </source>
</reference>
<accession>A0A494JAC1</accession>
<organism evidence="2">
    <name type="scientific">Elizabethkingia anophelis</name>
    <dbReference type="NCBI Taxonomy" id="1117645"/>
    <lineage>
        <taxon>Bacteria</taxon>
        <taxon>Pseudomonadati</taxon>
        <taxon>Bacteroidota</taxon>
        <taxon>Flavobacteriia</taxon>
        <taxon>Flavobacteriales</taxon>
        <taxon>Weeksellaceae</taxon>
        <taxon>Elizabethkingia</taxon>
    </lineage>
</organism>
<dbReference type="EMBL" id="CP014339">
    <property type="protein sequence ID" value="AQX51315.1"/>
    <property type="molecule type" value="Genomic_DNA"/>
</dbReference>
<name>A0A494JAC1_9FLAO</name>
<evidence type="ECO:0000313" key="1">
    <source>
        <dbReference type="EMBL" id="AQX51315.1"/>
    </source>
</evidence>
<dbReference type="EMBL" id="MAHS01000003">
    <property type="protein sequence ID" value="OPB52036.1"/>
    <property type="molecule type" value="Genomic_DNA"/>
</dbReference>
<sequence>MKKKIHHNLLYLSALGFYNTGIKIAQSLSNTKNSEEYFEKSPVAAMNLSFSTELLLKLLHQISSEQPSIQGHKLDILFNSLPENEKIQLKRKYLLKKEKNLHPYKISFNSYDNNPEDSQDKNNITELTLEQLLEIHSDSFIKWRYIFEISDEYYSYEFNFNLINNFAEAIIDRIKELISIEKN</sequence>
<dbReference type="AlphaFoldDB" id="A0A494JAC1"/>
<reference evidence="2" key="2">
    <citation type="submission" date="2016-06" db="EMBL/GenBank/DDBJ databases">
        <authorList>
            <person name="Nicholson A.C."/>
        </authorList>
    </citation>
    <scope>NUCLEOTIDE SEQUENCE [LARGE SCALE GENOMIC DNA]</scope>
    <source>
        <strain evidence="2">E6809</strain>
    </source>
</reference>
<evidence type="ECO:0008006" key="4">
    <source>
        <dbReference type="Google" id="ProtNLM"/>
    </source>
</evidence>
<gene>
    <name evidence="1" type="ORF">AYC66_11780</name>
    <name evidence="2" type="ORF">BAY09_12730</name>
</gene>